<comment type="caution">
    <text evidence="9">The sequence shown here is derived from an EMBL/GenBank/DDBJ whole genome shotgun (WGS) entry which is preliminary data.</text>
</comment>
<evidence type="ECO:0000313" key="10">
    <source>
        <dbReference type="Proteomes" id="UP000305546"/>
    </source>
</evidence>
<feature type="transmembrane region" description="Helical" evidence="7">
    <location>
        <begin position="100"/>
        <end position="124"/>
    </location>
</feature>
<evidence type="ECO:0000259" key="8">
    <source>
        <dbReference type="PROSITE" id="PS50928"/>
    </source>
</evidence>
<feature type="transmembrane region" description="Helical" evidence="7">
    <location>
        <begin position="274"/>
        <end position="300"/>
    </location>
</feature>
<comment type="similarity">
    <text evidence="7">Belongs to the binding-protein-dependent transport system permease family.</text>
</comment>
<dbReference type="InterPro" id="IPR035906">
    <property type="entry name" value="MetI-like_sf"/>
</dbReference>
<dbReference type="CDD" id="cd06261">
    <property type="entry name" value="TM_PBP2"/>
    <property type="match status" value="1"/>
</dbReference>
<proteinExistence type="inferred from homology"/>
<feature type="transmembrane region" description="Helical" evidence="7">
    <location>
        <begin position="169"/>
        <end position="189"/>
    </location>
</feature>
<dbReference type="Proteomes" id="UP000305546">
    <property type="component" value="Unassembled WGS sequence"/>
</dbReference>
<evidence type="ECO:0000256" key="1">
    <source>
        <dbReference type="ARBA" id="ARBA00004651"/>
    </source>
</evidence>
<organism evidence="9 10">
    <name type="scientific">Amycolatopsis alkalitolerans</name>
    <dbReference type="NCBI Taxonomy" id="2547244"/>
    <lineage>
        <taxon>Bacteria</taxon>
        <taxon>Bacillati</taxon>
        <taxon>Actinomycetota</taxon>
        <taxon>Actinomycetes</taxon>
        <taxon>Pseudonocardiales</taxon>
        <taxon>Pseudonocardiaceae</taxon>
        <taxon>Amycolatopsis</taxon>
    </lineage>
</organism>
<comment type="subcellular location">
    <subcellularLocation>
        <location evidence="1 7">Cell membrane</location>
        <topology evidence="1 7">Multi-pass membrane protein</topology>
    </subcellularLocation>
</comment>
<dbReference type="SUPFAM" id="SSF161098">
    <property type="entry name" value="MetI-like"/>
    <property type="match status" value="1"/>
</dbReference>
<dbReference type="RefSeq" id="WP_139099331.1">
    <property type="nucleotide sequence ID" value="NZ_VDFW01000027.1"/>
</dbReference>
<dbReference type="PROSITE" id="PS50928">
    <property type="entry name" value="ABC_TM1"/>
    <property type="match status" value="1"/>
</dbReference>
<keyword evidence="2 7" id="KW-0813">Transport</keyword>
<dbReference type="PANTHER" id="PTHR43163:SF6">
    <property type="entry name" value="DIPEPTIDE TRANSPORT SYSTEM PERMEASE PROTEIN DPPB-RELATED"/>
    <property type="match status" value="1"/>
</dbReference>
<gene>
    <name evidence="9" type="ORF">FG385_25530</name>
</gene>
<name>A0A5C4LUD8_9PSEU</name>
<evidence type="ECO:0000313" key="9">
    <source>
        <dbReference type="EMBL" id="TNC22365.1"/>
    </source>
</evidence>
<sequence>MTYALVKRVLIAIPTLIGVTVILFITLRLLPGDPVSVLLGSSPSTPQVAASLRQQFGLDQPLWQQYLSFVKDAVTLDLGTSYSTRQPVTQVIGQQIWPTLQLALCAAAVSAVAGILLGSLSAIFRNSWLDGMIRVLSLISTAMPSFWVGLLLIMLFSFTLHLFPATGSAGAASLVLPSVTLGLSAAGVVTRLVRNSIIEVLGENFVTALHAKGLRTRVVVGKHVLRNAVIPTITIIGFQLGALLAGAVIVETVFARRGLGQTLVQAIQGQDYPVIQGVVLVIAAIYLLINIVVDVSYAYVDPRVRVAIGKS</sequence>
<feature type="transmembrane region" description="Helical" evidence="7">
    <location>
        <begin position="232"/>
        <end position="254"/>
    </location>
</feature>
<dbReference type="Gene3D" id="1.10.3720.10">
    <property type="entry name" value="MetI-like"/>
    <property type="match status" value="1"/>
</dbReference>
<dbReference type="GO" id="GO:0005886">
    <property type="term" value="C:plasma membrane"/>
    <property type="evidence" value="ECO:0007669"/>
    <property type="project" value="UniProtKB-SubCell"/>
</dbReference>
<evidence type="ECO:0000256" key="4">
    <source>
        <dbReference type="ARBA" id="ARBA00022692"/>
    </source>
</evidence>
<dbReference type="PANTHER" id="PTHR43163">
    <property type="entry name" value="DIPEPTIDE TRANSPORT SYSTEM PERMEASE PROTEIN DPPB-RELATED"/>
    <property type="match status" value="1"/>
</dbReference>
<accession>A0A5C4LUD8</accession>
<evidence type="ECO:0000256" key="6">
    <source>
        <dbReference type="ARBA" id="ARBA00023136"/>
    </source>
</evidence>
<dbReference type="Pfam" id="PF19300">
    <property type="entry name" value="BPD_transp_1_N"/>
    <property type="match status" value="1"/>
</dbReference>
<evidence type="ECO:0000256" key="3">
    <source>
        <dbReference type="ARBA" id="ARBA00022475"/>
    </source>
</evidence>
<keyword evidence="10" id="KW-1185">Reference proteome</keyword>
<feature type="domain" description="ABC transmembrane type-1" evidence="8">
    <location>
        <begin position="96"/>
        <end position="293"/>
    </location>
</feature>
<evidence type="ECO:0000256" key="5">
    <source>
        <dbReference type="ARBA" id="ARBA00022989"/>
    </source>
</evidence>
<dbReference type="EMBL" id="VDFW01000027">
    <property type="protein sequence ID" value="TNC22365.1"/>
    <property type="molecule type" value="Genomic_DNA"/>
</dbReference>
<protein>
    <submittedName>
        <fullName evidence="9">ABC transporter permease</fullName>
    </submittedName>
</protein>
<keyword evidence="5 7" id="KW-1133">Transmembrane helix</keyword>
<keyword evidence="3" id="KW-1003">Cell membrane</keyword>
<dbReference type="AlphaFoldDB" id="A0A5C4LUD8"/>
<keyword evidence="4 7" id="KW-0812">Transmembrane</keyword>
<feature type="transmembrane region" description="Helical" evidence="7">
    <location>
        <begin position="9"/>
        <end position="30"/>
    </location>
</feature>
<dbReference type="GO" id="GO:0055085">
    <property type="term" value="P:transmembrane transport"/>
    <property type="evidence" value="ECO:0007669"/>
    <property type="project" value="InterPro"/>
</dbReference>
<dbReference type="InterPro" id="IPR000515">
    <property type="entry name" value="MetI-like"/>
</dbReference>
<dbReference type="OrthoDB" id="147639at2"/>
<reference evidence="9 10" key="1">
    <citation type="submission" date="2019-06" db="EMBL/GenBank/DDBJ databases">
        <title>Amycolatopsis alkalitolerans sp. nov., isolated from Gastrodia elata Blume.</title>
        <authorList>
            <person name="Narsing Rao M.P."/>
            <person name="Li W.J."/>
        </authorList>
    </citation>
    <scope>NUCLEOTIDE SEQUENCE [LARGE SCALE GENOMIC DNA]</scope>
    <source>
        <strain evidence="9 10">SYSUP0005</strain>
    </source>
</reference>
<feature type="transmembrane region" description="Helical" evidence="7">
    <location>
        <begin position="136"/>
        <end position="163"/>
    </location>
</feature>
<keyword evidence="6 7" id="KW-0472">Membrane</keyword>
<evidence type="ECO:0000256" key="7">
    <source>
        <dbReference type="RuleBase" id="RU363032"/>
    </source>
</evidence>
<dbReference type="Pfam" id="PF00528">
    <property type="entry name" value="BPD_transp_1"/>
    <property type="match status" value="1"/>
</dbReference>
<evidence type="ECO:0000256" key="2">
    <source>
        <dbReference type="ARBA" id="ARBA00022448"/>
    </source>
</evidence>
<dbReference type="InterPro" id="IPR045621">
    <property type="entry name" value="BPD_transp_1_N"/>
</dbReference>